<name>A0A4D6GSQ1_HALS9</name>
<organism evidence="3 5">
    <name type="scientific">Halobacterium salinarum (strain ATCC 33171 / DSM 3754 / JCM 8978 / NBRC 102687 / NCIMB 764 / 91-R6)</name>
    <dbReference type="NCBI Taxonomy" id="2597657"/>
    <lineage>
        <taxon>Archaea</taxon>
        <taxon>Methanobacteriati</taxon>
        <taxon>Methanobacteriota</taxon>
        <taxon>Stenosarchaea group</taxon>
        <taxon>Halobacteria</taxon>
        <taxon>Halobacteriales</taxon>
        <taxon>Halobacteriaceae</taxon>
        <taxon>Halobacterium</taxon>
    </lineage>
</organism>
<reference evidence="4 6" key="2">
    <citation type="submission" date="2019-07" db="EMBL/GenBank/DDBJ databases">
        <title>Genomic Encyclopedia of Archaeal and Bacterial Type Strains, Phase II (KMG-II): from individual species to whole genera.</title>
        <authorList>
            <person name="Goeker M."/>
        </authorList>
    </citation>
    <scope>NUCLEOTIDE SEQUENCE [LARGE SCALE GENOMIC DNA]</scope>
    <source>
        <strain evidence="4 6">DSM 3754</strain>
    </source>
</reference>
<dbReference type="PROSITE" id="PS51257">
    <property type="entry name" value="PROKAR_LIPOPROTEIN"/>
    <property type="match status" value="1"/>
</dbReference>
<evidence type="ECO:0000259" key="2">
    <source>
        <dbReference type="Pfam" id="PF24041"/>
    </source>
</evidence>
<dbReference type="EMBL" id="VRYN01000005">
    <property type="protein sequence ID" value="TYO75518.1"/>
    <property type="molecule type" value="Genomic_DNA"/>
</dbReference>
<keyword evidence="1" id="KW-0732">Signal</keyword>
<sequence length="366" mass="38091">MNRRAFLTASAGLGSTAALAGCLGALGFERQSAWRDPPLAEDRPDSVYYPAVVEGMSVYGTDSSGRVGFALMHSFPHRFWTVTGTAQTKVVVDAEDTVHLMATVWDTESGAILPVDPSITITDDDGATVGTTTLWPMLSPNMGFHYGDNVALPGSGTYDATLTVGPVGITRTAPFGDAFDTGASTTIPFTFDPADTYNLEYRRLRDRAGDPGTVDLMSMDGVPEPVAPAESALPGTVLGAPSVDGMELAVSVVRDGARFGADGQPYVVVSPRTPYNRILLPRMALSLTATDASGVTRFDGALAPSLDPDLGAYYGAPVEGLAGGETLTITVDTPPQLARHDGYETAFRAAGGTATVSYPTNGGTAP</sequence>
<gene>
    <name evidence="4" type="ORF">APQ99_02014</name>
    <name evidence="3" type="ORF">HBSAL_05460</name>
</gene>
<dbReference type="Pfam" id="PF10634">
    <property type="entry name" value="Iron_transport"/>
    <property type="match status" value="1"/>
</dbReference>
<dbReference type="InterPro" id="IPR055774">
    <property type="entry name" value="DUF7350"/>
</dbReference>
<dbReference type="Gene3D" id="2.60.40.2480">
    <property type="entry name" value="Periplasmic metal-binding protein Tp34-type"/>
    <property type="match status" value="1"/>
</dbReference>
<evidence type="ECO:0000256" key="1">
    <source>
        <dbReference type="ARBA" id="ARBA00022729"/>
    </source>
</evidence>
<dbReference type="InterPro" id="IPR038482">
    <property type="entry name" value="Tp34-type_sf"/>
</dbReference>
<evidence type="ECO:0000313" key="5">
    <source>
        <dbReference type="Proteomes" id="UP000296216"/>
    </source>
</evidence>
<dbReference type="PROSITE" id="PS51318">
    <property type="entry name" value="TAT"/>
    <property type="match status" value="1"/>
</dbReference>
<dbReference type="Proteomes" id="UP000323075">
    <property type="component" value="Unassembled WGS sequence"/>
</dbReference>
<dbReference type="Pfam" id="PF24041">
    <property type="entry name" value="DUF7350"/>
    <property type="match status" value="1"/>
</dbReference>
<dbReference type="InterPro" id="IPR006311">
    <property type="entry name" value="TAT_signal"/>
</dbReference>
<accession>A0A4D6GSQ1</accession>
<dbReference type="RefSeq" id="WP_136361270.1">
    <property type="nucleotide sequence ID" value="NZ_VRYN01000005.1"/>
</dbReference>
<feature type="domain" description="DUF7350" evidence="2">
    <location>
        <begin position="232"/>
        <end position="349"/>
    </location>
</feature>
<proteinExistence type="predicted"/>
<dbReference type="GeneID" id="89342400"/>
<dbReference type="InterPro" id="IPR018470">
    <property type="entry name" value="Metal-bd_Tp34-typ"/>
</dbReference>
<dbReference type="EMBL" id="CP038631">
    <property type="protein sequence ID" value="QCC44765.1"/>
    <property type="molecule type" value="Genomic_DNA"/>
</dbReference>
<evidence type="ECO:0000313" key="6">
    <source>
        <dbReference type="Proteomes" id="UP000323075"/>
    </source>
</evidence>
<dbReference type="AlphaFoldDB" id="A0A4D6GSQ1"/>
<reference evidence="3" key="3">
    <citation type="journal article" name="MicrobiologyOpen">
        <title>Whole-genome comparison between the type strain of Halobacterium salinarum (DSM 3754(T)) and the laboratory strains R1 and NRC-1.</title>
        <authorList>
            <person name="Pfeiffer F."/>
            <person name="Losensky G."/>
            <person name="Marchfelder A."/>
            <person name="Habermann B."/>
            <person name="Dyall-Smith M."/>
        </authorList>
    </citation>
    <scope>NUCLEOTIDE SEQUENCE</scope>
    <source>
        <strain evidence="3">91-R6</strain>
    </source>
</reference>
<reference evidence="3 5" key="1">
    <citation type="journal article" date="2019" name="Microbiol. Resour. Announc.">
        <title>The Genome Sequence of the Halobacterium salinarum Type Strain Is Closely Related to That of Laboratory Strains NRC-1 and R1.</title>
        <authorList>
            <person name="Pfeiffer F."/>
            <person name="Marchfelder A."/>
            <person name="Habermann B."/>
            <person name="Dyall-Smith M.L."/>
        </authorList>
    </citation>
    <scope>NUCLEOTIDE SEQUENCE [LARGE SCALE GENOMIC DNA]</scope>
    <source>
        <strain evidence="3">91-R6</strain>
        <strain evidence="5">ATCC 33171 / DSM 3754 / JCM 8978 / NBRC 102687 / NCIMB 764 / 91-R6</strain>
    </source>
</reference>
<evidence type="ECO:0000313" key="3">
    <source>
        <dbReference type="EMBL" id="QCC44765.1"/>
    </source>
</evidence>
<protein>
    <submittedName>
        <fullName evidence="4">Fe2+ transport protein</fullName>
    </submittedName>
</protein>
<dbReference type="Proteomes" id="UP000296216">
    <property type="component" value="Chromosome"/>
</dbReference>
<evidence type="ECO:0000313" key="4">
    <source>
        <dbReference type="EMBL" id="TYO75518.1"/>
    </source>
</evidence>